<feature type="non-terminal residue" evidence="3">
    <location>
        <position position="1"/>
    </location>
</feature>
<keyword evidence="4" id="KW-1185">Reference proteome</keyword>
<evidence type="ECO:0000259" key="2">
    <source>
        <dbReference type="Pfam" id="PF00135"/>
    </source>
</evidence>
<dbReference type="PANTHER" id="PTHR43903">
    <property type="entry name" value="NEUROLIGIN"/>
    <property type="match status" value="1"/>
</dbReference>
<sequence length="104" mass="12284">TLVSYLEHLSNISSLMKFFIPKYSEIEKGLNLYIMRRWTDFAKFGDPNGPDSPVTWPKFTKANRSYLTLDVKPKGKQKYRAKELEFWNSLIPKVIRQTKGQKRK</sequence>
<comment type="caution">
    <text evidence="3">The sequence shown here is derived from an EMBL/GenBank/DDBJ whole genome shotgun (WGS) entry which is preliminary data.</text>
</comment>
<feature type="domain" description="Carboxylesterase type B" evidence="2">
    <location>
        <begin position="23"/>
        <end position="87"/>
    </location>
</feature>
<dbReference type="Gene3D" id="3.40.50.1820">
    <property type="entry name" value="alpha/beta hydrolase"/>
    <property type="match status" value="1"/>
</dbReference>
<organism evidence="3 4">
    <name type="scientific">Porites evermanni</name>
    <dbReference type="NCBI Taxonomy" id="104178"/>
    <lineage>
        <taxon>Eukaryota</taxon>
        <taxon>Metazoa</taxon>
        <taxon>Cnidaria</taxon>
        <taxon>Anthozoa</taxon>
        <taxon>Hexacorallia</taxon>
        <taxon>Scleractinia</taxon>
        <taxon>Fungiina</taxon>
        <taxon>Poritidae</taxon>
        <taxon>Porites</taxon>
    </lineage>
</organism>
<dbReference type="EMBL" id="CALNXI010002345">
    <property type="protein sequence ID" value="CAH3186550.1"/>
    <property type="molecule type" value="Genomic_DNA"/>
</dbReference>
<gene>
    <name evidence="3" type="ORF">PEVE_00016960</name>
</gene>
<evidence type="ECO:0000313" key="3">
    <source>
        <dbReference type="EMBL" id="CAH3186550.1"/>
    </source>
</evidence>
<dbReference type="Proteomes" id="UP001159427">
    <property type="component" value="Unassembled WGS sequence"/>
</dbReference>
<dbReference type="SUPFAM" id="SSF53474">
    <property type="entry name" value="alpha/beta-Hydrolases"/>
    <property type="match status" value="1"/>
</dbReference>
<protein>
    <recommendedName>
        <fullName evidence="2">Carboxylesterase type B domain-containing protein</fullName>
    </recommendedName>
</protein>
<name>A0ABN8S690_9CNID</name>
<dbReference type="Pfam" id="PF00135">
    <property type="entry name" value="COesterase"/>
    <property type="match status" value="1"/>
</dbReference>
<evidence type="ECO:0000256" key="1">
    <source>
        <dbReference type="ARBA" id="ARBA00005964"/>
    </source>
</evidence>
<feature type="non-terminal residue" evidence="3">
    <location>
        <position position="104"/>
    </location>
</feature>
<dbReference type="InterPro" id="IPR029058">
    <property type="entry name" value="AB_hydrolase_fold"/>
</dbReference>
<accession>A0ABN8S690</accession>
<comment type="similarity">
    <text evidence="1">Belongs to the type-B carboxylesterase/lipase family.</text>
</comment>
<dbReference type="InterPro" id="IPR002018">
    <property type="entry name" value="CarbesteraseB"/>
</dbReference>
<evidence type="ECO:0000313" key="4">
    <source>
        <dbReference type="Proteomes" id="UP001159427"/>
    </source>
</evidence>
<proteinExistence type="inferred from homology"/>
<reference evidence="3 4" key="1">
    <citation type="submission" date="2022-05" db="EMBL/GenBank/DDBJ databases">
        <authorList>
            <consortium name="Genoscope - CEA"/>
            <person name="William W."/>
        </authorList>
    </citation>
    <scope>NUCLEOTIDE SEQUENCE [LARGE SCALE GENOMIC DNA]</scope>
</reference>
<dbReference type="InterPro" id="IPR051093">
    <property type="entry name" value="Neuroligin/BSAL"/>
</dbReference>